<comment type="caution">
    <text evidence="8">The sequence shown here is derived from an EMBL/GenBank/DDBJ whole genome shotgun (WGS) entry which is preliminary data.</text>
</comment>
<evidence type="ECO:0000256" key="6">
    <source>
        <dbReference type="ARBA" id="ARBA00022777"/>
    </source>
</evidence>
<sequence length="166" mass="17937">MFNFFKKKEELKNNIVVNDDVIVAIADGQLIDVTTVPDPVFAEKMMGDSVAFTYDGDKVVLCSPANGELSVLFPTGHAFGITTKRGVELLVHCGVNTVEANGDGFTVLSKKQGDSVKAGDPIVEVDLKKLRAKYNMSTMLVVTNANTQTIQFIEPATVKLGQSIIK</sequence>
<dbReference type="InterPro" id="IPR001127">
    <property type="entry name" value="PTS_EIIA_1_perm"/>
</dbReference>
<evidence type="ECO:0000313" key="9">
    <source>
        <dbReference type="Proteomes" id="UP000284731"/>
    </source>
</evidence>
<organism evidence="8 9">
    <name type="scientific">Solobacterium moorei</name>
    <dbReference type="NCBI Taxonomy" id="102148"/>
    <lineage>
        <taxon>Bacteria</taxon>
        <taxon>Bacillati</taxon>
        <taxon>Bacillota</taxon>
        <taxon>Erysipelotrichia</taxon>
        <taxon>Erysipelotrichales</taxon>
        <taxon>Erysipelotrichaceae</taxon>
        <taxon>Solobacterium</taxon>
    </lineage>
</organism>
<dbReference type="GO" id="GO:0005737">
    <property type="term" value="C:cytoplasm"/>
    <property type="evidence" value="ECO:0007669"/>
    <property type="project" value="UniProtKB-SubCell"/>
</dbReference>
<evidence type="ECO:0000256" key="3">
    <source>
        <dbReference type="ARBA" id="ARBA00022597"/>
    </source>
</evidence>
<dbReference type="GO" id="GO:0009401">
    <property type="term" value="P:phosphoenolpyruvate-dependent sugar phosphotransferase system"/>
    <property type="evidence" value="ECO:0007669"/>
    <property type="project" value="UniProtKB-KW"/>
</dbReference>
<protein>
    <submittedName>
        <fullName evidence="8">PTS glucose transporter subunit IIA</fullName>
    </submittedName>
</protein>
<proteinExistence type="predicted"/>
<gene>
    <name evidence="8" type="ORF">DWX20_04765</name>
</gene>
<dbReference type="Proteomes" id="UP000284731">
    <property type="component" value="Unassembled WGS sequence"/>
</dbReference>
<evidence type="ECO:0000259" key="7">
    <source>
        <dbReference type="PROSITE" id="PS51093"/>
    </source>
</evidence>
<evidence type="ECO:0000256" key="1">
    <source>
        <dbReference type="ARBA" id="ARBA00004496"/>
    </source>
</evidence>
<keyword evidence="2" id="KW-0813">Transport</keyword>
<reference evidence="8 9" key="1">
    <citation type="submission" date="2018-08" db="EMBL/GenBank/DDBJ databases">
        <title>A genome reference for cultivated species of the human gut microbiota.</title>
        <authorList>
            <person name="Zou Y."/>
            <person name="Xue W."/>
            <person name="Luo G."/>
        </authorList>
    </citation>
    <scope>NUCLEOTIDE SEQUENCE [LARGE SCALE GENOMIC DNA]</scope>
    <source>
        <strain evidence="8 9">AF18-46</strain>
    </source>
</reference>
<keyword evidence="5" id="KW-0598">Phosphotransferase system</keyword>
<dbReference type="GO" id="GO:0016301">
    <property type="term" value="F:kinase activity"/>
    <property type="evidence" value="ECO:0007669"/>
    <property type="project" value="UniProtKB-KW"/>
</dbReference>
<dbReference type="NCBIfam" id="TIGR00830">
    <property type="entry name" value="PTBA"/>
    <property type="match status" value="1"/>
</dbReference>
<name>A0A412PF82_9FIRM</name>
<dbReference type="PANTHER" id="PTHR45008:SF1">
    <property type="entry name" value="PTS SYSTEM GLUCOSE-SPECIFIC EIIA COMPONENT"/>
    <property type="match status" value="1"/>
</dbReference>
<dbReference type="PANTHER" id="PTHR45008">
    <property type="entry name" value="PTS SYSTEM GLUCOSE-SPECIFIC EIIA COMPONENT"/>
    <property type="match status" value="1"/>
</dbReference>
<dbReference type="RefSeq" id="WP_118764680.1">
    <property type="nucleotide sequence ID" value="NZ_CABJCF010000002.1"/>
</dbReference>
<comment type="subcellular location">
    <subcellularLocation>
        <location evidence="1">Cytoplasm</location>
    </subcellularLocation>
</comment>
<dbReference type="AlphaFoldDB" id="A0A412PF82"/>
<keyword evidence="3 8" id="KW-0762">Sugar transport</keyword>
<dbReference type="Gene3D" id="2.70.70.10">
    <property type="entry name" value="Glucose Permease (Domain IIA)"/>
    <property type="match status" value="1"/>
</dbReference>
<dbReference type="PROSITE" id="PS51093">
    <property type="entry name" value="PTS_EIIA_TYPE_1"/>
    <property type="match status" value="1"/>
</dbReference>
<evidence type="ECO:0000256" key="4">
    <source>
        <dbReference type="ARBA" id="ARBA00022679"/>
    </source>
</evidence>
<dbReference type="SUPFAM" id="SSF51261">
    <property type="entry name" value="Duplicated hybrid motif"/>
    <property type="match status" value="1"/>
</dbReference>
<keyword evidence="4" id="KW-0808">Transferase</keyword>
<evidence type="ECO:0000313" key="8">
    <source>
        <dbReference type="EMBL" id="RGT56124.1"/>
    </source>
</evidence>
<dbReference type="InterPro" id="IPR011055">
    <property type="entry name" value="Dup_hybrid_motif"/>
</dbReference>
<accession>A0A412PF82</accession>
<dbReference type="EMBL" id="QRWX01000002">
    <property type="protein sequence ID" value="RGT56124.1"/>
    <property type="molecule type" value="Genomic_DNA"/>
</dbReference>
<dbReference type="InterPro" id="IPR050890">
    <property type="entry name" value="PTS_EIIA_component"/>
</dbReference>
<keyword evidence="6" id="KW-0418">Kinase</keyword>
<evidence type="ECO:0000256" key="5">
    <source>
        <dbReference type="ARBA" id="ARBA00022683"/>
    </source>
</evidence>
<evidence type="ECO:0000256" key="2">
    <source>
        <dbReference type="ARBA" id="ARBA00022448"/>
    </source>
</evidence>
<feature type="domain" description="PTS EIIA type-1" evidence="7">
    <location>
        <begin position="38"/>
        <end position="144"/>
    </location>
</feature>
<dbReference type="Pfam" id="PF00358">
    <property type="entry name" value="PTS_EIIA_1"/>
    <property type="match status" value="1"/>
</dbReference>